<organism evidence="1 2">
    <name type="scientific">Lindgomyces ingoldianus</name>
    <dbReference type="NCBI Taxonomy" id="673940"/>
    <lineage>
        <taxon>Eukaryota</taxon>
        <taxon>Fungi</taxon>
        <taxon>Dikarya</taxon>
        <taxon>Ascomycota</taxon>
        <taxon>Pezizomycotina</taxon>
        <taxon>Dothideomycetes</taxon>
        <taxon>Pleosporomycetidae</taxon>
        <taxon>Pleosporales</taxon>
        <taxon>Lindgomycetaceae</taxon>
        <taxon>Lindgomyces</taxon>
    </lineage>
</organism>
<proteinExistence type="predicted"/>
<reference evidence="1" key="1">
    <citation type="journal article" date="2020" name="Stud. Mycol.">
        <title>101 Dothideomycetes genomes: a test case for predicting lifestyles and emergence of pathogens.</title>
        <authorList>
            <person name="Haridas S."/>
            <person name="Albert R."/>
            <person name="Binder M."/>
            <person name="Bloem J."/>
            <person name="Labutti K."/>
            <person name="Salamov A."/>
            <person name="Andreopoulos B."/>
            <person name="Baker S."/>
            <person name="Barry K."/>
            <person name="Bills G."/>
            <person name="Bluhm B."/>
            <person name="Cannon C."/>
            <person name="Castanera R."/>
            <person name="Culley D."/>
            <person name="Daum C."/>
            <person name="Ezra D."/>
            <person name="Gonzalez J."/>
            <person name="Henrissat B."/>
            <person name="Kuo A."/>
            <person name="Liang C."/>
            <person name="Lipzen A."/>
            <person name="Lutzoni F."/>
            <person name="Magnuson J."/>
            <person name="Mondo S."/>
            <person name="Nolan M."/>
            <person name="Ohm R."/>
            <person name="Pangilinan J."/>
            <person name="Park H.-J."/>
            <person name="Ramirez L."/>
            <person name="Alfaro M."/>
            <person name="Sun H."/>
            <person name="Tritt A."/>
            <person name="Yoshinaga Y."/>
            <person name="Zwiers L.-H."/>
            <person name="Turgeon B."/>
            <person name="Goodwin S."/>
            <person name="Spatafora J."/>
            <person name="Crous P."/>
            <person name="Grigoriev I."/>
        </authorList>
    </citation>
    <scope>NUCLEOTIDE SEQUENCE</scope>
    <source>
        <strain evidence="1">ATCC 200398</strain>
    </source>
</reference>
<protein>
    <submittedName>
        <fullName evidence="1">Uncharacterized protein</fullName>
    </submittedName>
</protein>
<evidence type="ECO:0000313" key="1">
    <source>
        <dbReference type="EMBL" id="KAF2471247.1"/>
    </source>
</evidence>
<name>A0ACB6QYS2_9PLEO</name>
<accession>A0ACB6QYS2</accession>
<evidence type="ECO:0000313" key="2">
    <source>
        <dbReference type="Proteomes" id="UP000799755"/>
    </source>
</evidence>
<dbReference type="Proteomes" id="UP000799755">
    <property type="component" value="Unassembled WGS sequence"/>
</dbReference>
<gene>
    <name evidence="1" type="ORF">BDR25DRAFT_303316</name>
</gene>
<sequence>MSSYLNNLLTTTTSRYNSLRRTLLSDEADGDTEDDTHISRVLRAYYTEKGRPFPPWLPPDPKAPQVAPAQFVSSSGRQPGPAQMGRGGGGLSDLWDAPPPQQQQEPLSLRRAQGRGGGGRFQGRPGMGDTYSPEPQIQGRPLPSQRAGSYQSASSFGRPPADPSPPPSSGSGTSAQERLKARLWGSGRSTSPAQGAASSTNASPAATPGAGGMRSPFDRPGGGGGRAPYPDDSSSGYSAGGGGARQQNSYNVSANAPWSGGDDPYGGGGGGGYGGNGYGASGGQDRRPGGGGRVGLPSGPRITRS</sequence>
<comment type="caution">
    <text evidence="1">The sequence shown here is derived from an EMBL/GenBank/DDBJ whole genome shotgun (WGS) entry which is preliminary data.</text>
</comment>
<keyword evidence="2" id="KW-1185">Reference proteome</keyword>
<dbReference type="EMBL" id="MU003505">
    <property type="protein sequence ID" value="KAF2471247.1"/>
    <property type="molecule type" value="Genomic_DNA"/>
</dbReference>